<evidence type="ECO:0000256" key="8">
    <source>
        <dbReference type="ARBA" id="ARBA00025802"/>
    </source>
</evidence>
<evidence type="ECO:0000256" key="3">
    <source>
        <dbReference type="ARBA" id="ARBA00013633"/>
    </source>
</evidence>
<dbReference type="FunFam" id="3.20.20.10:FF:000012">
    <property type="entry name" value="Carboxynorspermidine/carboxyspermidine decarboxylase"/>
    <property type="match status" value="1"/>
</dbReference>
<dbReference type="InterPro" id="IPR005730">
    <property type="entry name" value="Nsp_de-COase"/>
</dbReference>
<feature type="binding site" evidence="11">
    <location>
        <position position="286"/>
    </location>
    <ligand>
        <name>substrate</name>
    </ligand>
</feature>
<dbReference type="EMBL" id="JAENIM010000036">
    <property type="protein sequence ID" value="MBK1790904.1"/>
    <property type="molecule type" value="Genomic_DNA"/>
</dbReference>
<dbReference type="InterPro" id="IPR029066">
    <property type="entry name" value="PLP-binding_barrel"/>
</dbReference>
<dbReference type="RefSeq" id="WP_200310926.1">
    <property type="nucleotide sequence ID" value="NZ_JAENIM010000036.1"/>
</dbReference>
<keyword evidence="7 13" id="KW-0456">Lyase</keyword>
<evidence type="ECO:0000256" key="10">
    <source>
        <dbReference type="ARBA" id="ARBA00047389"/>
    </source>
</evidence>
<dbReference type="CDD" id="cd06829">
    <property type="entry name" value="PLPDE_III_CANSDC"/>
    <property type="match status" value="1"/>
</dbReference>
<dbReference type="SUPFAM" id="SSF51419">
    <property type="entry name" value="PLP-binding barrel"/>
    <property type="match status" value="1"/>
</dbReference>
<evidence type="ECO:0000256" key="4">
    <source>
        <dbReference type="ARBA" id="ARBA00022793"/>
    </source>
</evidence>
<dbReference type="Gene3D" id="3.20.20.10">
    <property type="entry name" value="Alanine racemase"/>
    <property type="match status" value="1"/>
</dbReference>
<dbReference type="SUPFAM" id="SSF50621">
    <property type="entry name" value="Alanine racemase C-terminal domain-like"/>
    <property type="match status" value="1"/>
</dbReference>
<evidence type="ECO:0000256" key="9">
    <source>
        <dbReference type="ARBA" id="ARBA00047351"/>
    </source>
</evidence>
<dbReference type="InterPro" id="IPR022643">
    <property type="entry name" value="De-COase2_C"/>
</dbReference>
<evidence type="ECO:0000256" key="1">
    <source>
        <dbReference type="ARBA" id="ARBA00001933"/>
    </source>
</evidence>
<evidence type="ECO:0000313" key="14">
    <source>
        <dbReference type="Proteomes" id="UP000624703"/>
    </source>
</evidence>
<evidence type="ECO:0000259" key="12">
    <source>
        <dbReference type="Pfam" id="PF00278"/>
    </source>
</evidence>
<keyword evidence="14" id="KW-1185">Reference proteome</keyword>
<comment type="catalytic activity">
    <reaction evidence="10">
        <text>carboxynorspermidine + H(+) = norspermidine + CO2</text>
        <dbReference type="Rhea" id="RHEA:34099"/>
        <dbReference type="ChEBI" id="CHEBI:15378"/>
        <dbReference type="ChEBI" id="CHEBI:16526"/>
        <dbReference type="ChEBI" id="CHEBI:57920"/>
        <dbReference type="ChEBI" id="CHEBI:65070"/>
        <dbReference type="EC" id="4.1.1.96"/>
    </reaction>
</comment>
<comment type="similarity">
    <text evidence="8">Belongs to the Orn/Lys/Arg decarboxylase class-II family. NspC subfamily.</text>
</comment>
<sequence length="387" mass="43317">MTDQDILSICNRAELPSPSFIVHRGLLQNNLDLLGDVQNRSGGKIILALKGFAMFSTFPQIRQTLCGTTASSMAEAQLGFDEFGGEVHTYFVAYRKEEIRQLSQQAHHISINSLSQWLQFKEIALSAENKASYGLRINPEYSEVETAIYNPCRIGTRFGITASQLDGVDLSGIDGLHFHSMCEQNSDTLQRTLEQVEAKFGKYLHQMKWLNMGGGHHITRPDYDVDLLVQLIKHMRETYQLKVYLEPGEAVALNTGFLVASVLDIFQSGDRQLAILDTSASAHMPDVLEMPYRPEIIGGGEANEKKYTYELGGHTCLAGDIIGQWSFDQPLEIGSRLVFTDMAHYSMVKTTTFNGVQLPSIASYFPAEDKIEVSRSYGYEDYKSRLS</sequence>
<feature type="binding site" evidence="11">
    <location>
        <position position="249"/>
    </location>
    <ligand>
        <name>substrate</name>
    </ligand>
</feature>
<comment type="cofactor">
    <cofactor evidence="1">
        <name>pyridoxal 5'-phosphate</name>
        <dbReference type="ChEBI" id="CHEBI:597326"/>
    </cofactor>
</comment>
<evidence type="ECO:0000256" key="5">
    <source>
        <dbReference type="ARBA" id="ARBA00022898"/>
    </source>
</evidence>
<keyword evidence="6" id="KW-0745">Spermidine biosynthesis</keyword>
<dbReference type="NCBIfam" id="TIGR01047">
    <property type="entry name" value="nspC"/>
    <property type="match status" value="1"/>
</dbReference>
<dbReference type="EC" id="4.1.1.96" evidence="2"/>
<protein>
    <recommendedName>
        <fullName evidence="3">Carboxynorspermidine/carboxyspermidine decarboxylase</fullName>
        <ecNumber evidence="2">4.1.1.96</ecNumber>
    </recommendedName>
</protein>
<organism evidence="13 14">
    <name type="scientific">Persicirhabdus sediminis</name>
    <dbReference type="NCBI Taxonomy" id="454144"/>
    <lineage>
        <taxon>Bacteria</taxon>
        <taxon>Pseudomonadati</taxon>
        <taxon>Verrucomicrobiota</taxon>
        <taxon>Verrucomicrobiia</taxon>
        <taxon>Verrucomicrobiales</taxon>
        <taxon>Verrucomicrobiaceae</taxon>
        <taxon>Persicirhabdus</taxon>
    </lineage>
</organism>
<comment type="caution">
    <text evidence="13">The sequence shown here is derived from an EMBL/GenBank/DDBJ whole genome shotgun (WGS) entry which is preliminary data.</text>
</comment>
<comment type="catalytic activity">
    <reaction evidence="9">
        <text>carboxyspermidine + H(+) = spermidine + CO2</text>
        <dbReference type="Rhea" id="RHEA:34095"/>
        <dbReference type="ChEBI" id="CHEBI:15378"/>
        <dbReference type="ChEBI" id="CHEBI:16526"/>
        <dbReference type="ChEBI" id="CHEBI:57834"/>
        <dbReference type="ChEBI" id="CHEBI:65072"/>
        <dbReference type="EC" id="4.1.1.96"/>
    </reaction>
</comment>
<dbReference type="InterPro" id="IPR009006">
    <property type="entry name" value="Ala_racemase/Decarboxylase_C"/>
</dbReference>
<dbReference type="GO" id="GO:0008295">
    <property type="term" value="P:spermidine biosynthetic process"/>
    <property type="evidence" value="ECO:0007669"/>
    <property type="project" value="UniProtKB-KW"/>
</dbReference>
<accession>A0A8J7SIV8</accession>
<evidence type="ECO:0000313" key="13">
    <source>
        <dbReference type="EMBL" id="MBK1790904.1"/>
    </source>
</evidence>
<name>A0A8J7SIV8_9BACT</name>
<dbReference type="PANTHER" id="PTHR43727">
    <property type="entry name" value="DIAMINOPIMELATE DECARBOXYLASE"/>
    <property type="match status" value="1"/>
</dbReference>
<dbReference type="Pfam" id="PF00278">
    <property type="entry name" value="Orn_DAP_Arg_deC"/>
    <property type="match status" value="1"/>
</dbReference>
<keyword evidence="4" id="KW-0210">Decarboxylase</keyword>
<proteinExistence type="inferred from homology"/>
<evidence type="ECO:0000256" key="6">
    <source>
        <dbReference type="ARBA" id="ARBA00023066"/>
    </source>
</evidence>
<dbReference type="PANTHER" id="PTHR43727:SF1">
    <property type="entry name" value="CARBOXYNORSPERMIDINE_CARBOXYSPERMIDINE DECARBOXYLASE"/>
    <property type="match status" value="1"/>
</dbReference>
<reference evidence="13" key="1">
    <citation type="submission" date="2021-01" db="EMBL/GenBank/DDBJ databases">
        <title>Modified the classification status of verrucomicrobia.</title>
        <authorList>
            <person name="Feng X."/>
        </authorList>
    </citation>
    <scope>NUCLEOTIDE SEQUENCE</scope>
    <source>
        <strain evidence="13">_KCTC 22039</strain>
    </source>
</reference>
<gene>
    <name evidence="13" type="primary">nspC</name>
    <name evidence="13" type="ORF">JIN82_07010</name>
</gene>
<dbReference type="Proteomes" id="UP000624703">
    <property type="component" value="Unassembled WGS sequence"/>
</dbReference>
<evidence type="ECO:0000256" key="11">
    <source>
        <dbReference type="PIRSR" id="PIRSR038941-1"/>
    </source>
</evidence>
<dbReference type="PIRSF" id="PIRSF038941">
    <property type="entry name" value="NspC"/>
    <property type="match status" value="1"/>
</dbReference>
<keyword evidence="5" id="KW-0663">Pyridoxal phosphate</keyword>
<evidence type="ECO:0000256" key="7">
    <source>
        <dbReference type="ARBA" id="ARBA00023239"/>
    </source>
</evidence>
<evidence type="ECO:0000256" key="2">
    <source>
        <dbReference type="ARBA" id="ARBA00012259"/>
    </source>
</evidence>
<dbReference type="AlphaFoldDB" id="A0A8J7SIV8"/>
<dbReference type="GO" id="GO:0009089">
    <property type="term" value="P:lysine biosynthetic process via diaminopimelate"/>
    <property type="evidence" value="ECO:0007669"/>
    <property type="project" value="TreeGrafter"/>
</dbReference>
<dbReference type="GO" id="GO:0045312">
    <property type="term" value="P:nor-spermidine biosynthetic process"/>
    <property type="evidence" value="ECO:0007669"/>
    <property type="project" value="InterPro"/>
</dbReference>
<feature type="domain" description="Orn/DAP/Arg decarboxylase 2 C-terminal" evidence="12">
    <location>
        <begin position="206"/>
        <end position="342"/>
    </location>
</feature>
<dbReference type="Gene3D" id="2.40.37.10">
    <property type="entry name" value="Lyase, Ornithine Decarboxylase, Chain A, domain 1"/>
    <property type="match status" value="1"/>
</dbReference>
<dbReference type="GO" id="GO:0008836">
    <property type="term" value="F:diaminopimelate decarboxylase activity"/>
    <property type="evidence" value="ECO:0007669"/>
    <property type="project" value="TreeGrafter"/>
</dbReference>